<sequence>MTTEVSTTATASPGASEKYVPGGKLRRYMLPDPTSAGRDLGMAAIGQNFGSALGPLLAGAVVAFSSGFYGYVWPVAFVTALLAAIAILPIKGVR</sequence>
<evidence type="ECO:0000256" key="1">
    <source>
        <dbReference type="SAM" id="Phobius"/>
    </source>
</evidence>
<accession>A0A5J5J0P2</accession>
<protein>
    <recommendedName>
        <fullName evidence="4">MFS transporter</fullName>
    </recommendedName>
</protein>
<reference evidence="3" key="1">
    <citation type="submission" date="2019-09" db="EMBL/GenBank/DDBJ databases">
        <title>Mumia zhuanghuii sp. nov. isolated from the intestinal contents of plateau pika (Ochotona curzoniae) in the Qinghai-Tibet plateau of China.</title>
        <authorList>
            <person name="Tian Z."/>
        </authorList>
    </citation>
    <scope>NUCLEOTIDE SEQUENCE [LARGE SCALE GENOMIC DNA]</scope>
    <source>
        <strain evidence="3">JCM 30598</strain>
    </source>
</reference>
<dbReference type="AlphaFoldDB" id="A0A5J5J0P2"/>
<gene>
    <name evidence="2" type="ORF">F6B43_16990</name>
</gene>
<dbReference type="RefSeq" id="WP_150450195.1">
    <property type="nucleotide sequence ID" value="NZ_VYSA01000004.1"/>
</dbReference>
<evidence type="ECO:0000313" key="3">
    <source>
        <dbReference type="Proteomes" id="UP000325827"/>
    </source>
</evidence>
<dbReference type="SUPFAM" id="SSF103473">
    <property type="entry name" value="MFS general substrate transporter"/>
    <property type="match status" value="1"/>
</dbReference>
<organism evidence="2 3">
    <name type="scientific">Microbacterium rhizomatis</name>
    <dbReference type="NCBI Taxonomy" id="1631477"/>
    <lineage>
        <taxon>Bacteria</taxon>
        <taxon>Bacillati</taxon>
        <taxon>Actinomycetota</taxon>
        <taxon>Actinomycetes</taxon>
        <taxon>Micrococcales</taxon>
        <taxon>Microbacteriaceae</taxon>
        <taxon>Microbacterium</taxon>
    </lineage>
</organism>
<evidence type="ECO:0008006" key="4">
    <source>
        <dbReference type="Google" id="ProtNLM"/>
    </source>
</evidence>
<dbReference type="Gene3D" id="1.20.1250.20">
    <property type="entry name" value="MFS general substrate transporter like domains"/>
    <property type="match status" value="1"/>
</dbReference>
<keyword evidence="1" id="KW-0812">Transmembrane</keyword>
<dbReference type="EMBL" id="VYSA01000004">
    <property type="protein sequence ID" value="KAA9106052.1"/>
    <property type="molecule type" value="Genomic_DNA"/>
</dbReference>
<name>A0A5J5J0P2_9MICO</name>
<comment type="caution">
    <text evidence="2">The sequence shown here is derived from an EMBL/GenBank/DDBJ whole genome shotgun (WGS) entry which is preliminary data.</text>
</comment>
<dbReference type="Proteomes" id="UP000325827">
    <property type="component" value="Unassembled WGS sequence"/>
</dbReference>
<keyword evidence="1" id="KW-0472">Membrane</keyword>
<proteinExistence type="predicted"/>
<evidence type="ECO:0000313" key="2">
    <source>
        <dbReference type="EMBL" id="KAA9106052.1"/>
    </source>
</evidence>
<feature type="transmembrane region" description="Helical" evidence="1">
    <location>
        <begin position="48"/>
        <end position="65"/>
    </location>
</feature>
<dbReference type="InterPro" id="IPR036259">
    <property type="entry name" value="MFS_trans_sf"/>
</dbReference>
<feature type="transmembrane region" description="Helical" evidence="1">
    <location>
        <begin position="71"/>
        <end position="90"/>
    </location>
</feature>
<keyword evidence="1" id="KW-1133">Transmembrane helix</keyword>
<keyword evidence="3" id="KW-1185">Reference proteome</keyword>